<dbReference type="Proteomes" id="UP001165085">
    <property type="component" value="Unassembled WGS sequence"/>
</dbReference>
<dbReference type="EMBL" id="BRXY01000179">
    <property type="protein sequence ID" value="GMH74483.1"/>
    <property type="molecule type" value="Genomic_DNA"/>
</dbReference>
<accession>A0A9W7ASW0</accession>
<reference evidence="4" key="1">
    <citation type="journal article" date="2023" name="Commun. Biol.">
        <title>Genome analysis of Parmales, the sister group of diatoms, reveals the evolutionary specialization of diatoms from phago-mixotrophs to photoautotrophs.</title>
        <authorList>
            <person name="Ban H."/>
            <person name="Sato S."/>
            <person name="Yoshikawa S."/>
            <person name="Yamada K."/>
            <person name="Nakamura Y."/>
            <person name="Ichinomiya M."/>
            <person name="Sato N."/>
            <person name="Blanc-Mathieu R."/>
            <person name="Endo H."/>
            <person name="Kuwata A."/>
            <person name="Ogata H."/>
        </authorList>
    </citation>
    <scope>NUCLEOTIDE SEQUENCE [LARGE SCALE GENOMIC DNA]</scope>
    <source>
        <strain evidence="4">NIES 3701</strain>
    </source>
</reference>
<evidence type="ECO:0000313" key="3">
    <source>
        <dbReference type="EMBL" id="GMH74483.1"/>
    </source>
</evidence>
<dbReference type="AlphaFoldDB" id="A0A9W7ASW0"/>
<comment type="caution">
    <text evidence="3">The sequence shown here is derived from an EMBL/GenBank/DDBJ whole genome shotgun (WGS) entry which is preliminary data.</text>
</comment>
<evidence type="ECO:0000313" key="4">
    <source>
        <dbReference type="Proteomes" id="UP001165085"/>
    </source>
</evidence>
<feature type="region of interest" description="Disordered" evidence="2">
    <location>
        <begin position="348"/>
        <end position="367"/>
    </location>
</feature>
<organism evidence="3 4">
    <name type="scientific">Triparma strigata</name>
    <dbReference type="NCBI Taxonomy" id="1606541"/>
    <lineage>
        <taxon>Eukaryota</taxon>
        <taxon>Sar</taxon>
        <taxon>Stramenopiles</taxon>
        <taxon>Ochrophyta</taxon>
        <taxon>Bolidophyceae</taxon>
        <taxon>Parmales</taxon>
        <taxon>Triparmaceae</taxon>
        <taxon>Triparma</taxon>
    </lineage>
</organism>
<sequence length="367" mass="40522">MLPSSEINAQCRCLVASFTRSTSADPDTNNNTNTNANVKNKTLTCSDPHSLLIHLGRNENVASIATGCYLLSRSNYSTETPGGDVLPAEFIKVLTTQLKGSLKPDPETKYSPTAACVGTLIDCLGMMRVVKDDVVSAGLDKIIGKLHRRVKKVIDQEGGTPNSHEICGGADPKIVHKALATLTMKWGALWEKPVKATEEDPLMFLALRKRLEVALAKQKEEEFKKKKKETKAPSTMKHLRAKRKPTSNALLKSAEEEIERLRENKRKADIQFEMAKKKRILKEKSGVKMVKKVTFAPAITLRTIQTFCEEDEPTKVGDAVRSPSLLLPPVPDVPYDEDAIDASFFEVGGDSDSTSFWLDPNKDEDSP</sequence>
<proteinExistence type="predicted"/>
<protein>
    <submittedName>
        <fullName evidence="3">Uncharacterized protein</fullName>
    </submittedName>
</protein>
<keyword evidence="1" id="KW-0175">Coiled coil</keyword>
<evidence type="ECO:0000256" key="2">
    <source>
        <dbReference type="SAM" id="MobiDB-lite"/>
    </source>
</evidence>
<keyword evidence="4" id="KW-1185">Reference proteome</keyword>
<feature type="region of interest" description="Disordered" evidence="2">
    <location>
        <begin position="222"/>
        <end position="244"/>
    </location>
</feature>
<evidence type="ECO:0000256" key="1">
    <source>
        <dbReference type="SAM" id="Coils"/>
    </source>
</evidence>
<dbReference type="OrthoDB" id="10409013at2759"/>
<feature type="coiled-coil region" evidence="1">
    <location>
        <begin position="244"/>
        <end position="278"/>
    </location>
</feature>
<gene>
    <name evidence="3" type="ORF">TrST_g2271</name>
</gene>
<name>A0A9W7ASW0_9STRA</name>